<dbReference type="EMBL" id="SZYD01000016">
    <property type="protein sequence ID" value="KAD3336459.1"/>
    <property type="molecule type" value="Genomic_DNA"/>
</dbReference>
<evidence type="ECO:0000313" key="3">
    <source>
        <dbReference type="Proteomes" id="UP000326396"/>
    </source>
</evidence>
<dbReference type="Pfam" id="PF05340">
    <property type="entry name" value="DUF740"/>
    <property type="match status" value="2"/>
</dbReference>
<dbReference type="InterPro" id="IPR008004">
    <property type="entry name" value="OCTOPUS-like"/>
</dbReference>
<protein>
    <recommendedName>
        <fullName evidence="4">DUF740 domain-containing protein</fullName>
    </recommendedName>
</protein>
<accession>A0A5N6M752</accession>
<comment type="caution">
    <text evidence="2">The sequence shown here is derived from an EMBL/GenBank/DDBJ whole genome shotgun (WGS) entry which is preliminary data.</text>
</comment>
<reference evidence="2 3" key="1">
    <citation type="submission" date="2019-05" db="EMBL/GenBank/DDBJ databases">
        <title>Mikania micrantha, genome provides insights into the molecular mechanism of rapid growth.</title>
        <authorList>
            <person name="Liu B."/>
        </authorList>
    </citation>
    <scope>NUCLEOTIDE SEQUENCE [LARGE SCALE GENOMIC DNA]</scope>
    <source>
        <strain evidence="2">NLD-2019</strain>
        <tissue evidence="2">Leaf</tissue>
    </source>
</reference>
<evidence type="ECO:0008006" key="4">
    <source>
        <dbReference type="Google" id="ProtNLM"/>
    </source>
</evidence>
<dbReference type="PANTHER" id="PTHR31659:SF0">
    <property type="entry name" value="EMB|CAB61945.1"/>
    <property type="match status" value="1"/>
</dbReference>
<organism evidence="2 3">
    <name type="scientific">Mikania micrantha</name>
    <name type="common">bitter vine</name>
    <dbReference type="NCBI Taxonomy" id="192012"/>
    <lineage>
        <taxon>Eukaryota</taxon>
        <taxon>Viridiplantae</taxon>
        <taxon>Streptophyta</taxon>
        <taxon>Embryophyta</taxon>
        <taxon>Tracheophyta</taxon>
        <taxon>Spermatophyta</taxon>
        <taxon>Magnoliopsida</taxon>
        <taxon>eudicotyledons</taxon>
        <taxon>Gunneridae</taxon>
        <taxon>Pentapetalae</taxon>
        <taxon>asterids</taxon>
        <taxon>campanulids</taxon>
        <taxon>Asterales</taxon>
        <taxon>Asteraceae</taxon>
        <taxon>Asteroideae</taxon>
        <taxon>Heliantheae alliance</taxon>
        <taxon>Eupatorieae</taxon>
        <taxon>Mikania</taxon>
    </lineage>
</organism>
<sequence>MMSHPQIRTVTVNRYSRRRFSACHRHPTEPVTGFCALCLRDRLAGLDSSSGQVEAEKVVARSRRTRGHGVVAFSSVPELRRSKSFAAGKCEVLKDFSADPRRKSCDVRVRSTLSDLFVGDDAKKALDGSERFESINLGFSKVAELVVETKEDEDEIRVSDDAVVQNEVDEISVFDDVITRNEIDDDDGEIEEGDLKTMKEIIDTELDNKRRNFWDAASVFSQKWRKWRDKQKEKKQSRCINGRTDNNRSKLGQSEAEYERFGRRSCDTEPRFSMDAHRLSVEDPRFSFDEHRASWDGYMIAKTIPRLTPMLSTVDSMMPAPVNRGMTSAMENLQIHSIREDGDVGQSISGSSTSNRGSSSSSMKSSSTKTVGSVGDDVKPASNARVSPANDVIFQGTKMVITEKELKDWHLNSIKNNATESVCNAPNLTSKTTVTNSPNGHKMIVSSRWKKVCNLWGHKHKLDDNNGDKNNVENIPENKFSTVNLVRNTNSRNRRDEFMLDRNRNTRYSASDIDSGLLRLYLTPFRNPRRIKSGRSRAPSMGLQQN</sequence>
<dbReference type="PANTHER" id="PTHR31659">
    <property type="entry name" value="PROTEIN: UPF0503-LIKE PROTEIN, PUTATIVE (DUF740)-RELATED"/>
    <property type="match status" value="1"/>
</dbReference>
<evidence type="ECO:0000313" key="2">
    <source>
        <dbReference type="EMBL" id="KAD3336459.1"/>
    </source>
</evidence>
<gene>
    <name evidence="2" type="ORF">E3N88_31978</name>
</gene>
<name>A0A5N6M752_9ASTR</name>
<dbReference type="AlphaFoldDB" id="A0A5N6M752"/>
<keyword evidence="3" id="KW-1185">Reference proteome</keyword>
<dbReference type="Proteomes" id="UP000326396">
    <property type="component" value="Linkage Group LG6"/>
</dbReference>
<proteinExistence type="predicted"/>
<feature type="compositionally biased region" description="Low complexity" evidence="1">
    <location>
        <begin position="344"/>
        <end position="375"/>
    </location>
</feature>
<feature type="region of interest" description="Disordered" evidence="1">
    <location>
        <begin position="231"/>
        <end position="256"/>
    </location>
</feature>
<dbReference type="OrthoDB" id="758624at2759"/>
<evidence type="ECO:0000256" key="1">
    <source>
        <dbReference type="SAM" id="MobiDB-lite"/>
    </source>
</evidence>
<feature type="region of interest" description="Disordered" evidence="1">
    <location>
        <begin position="340"/>
        <end position="384"/>
    </location>
</feature>